<dbReference type="SUPFAM" id="SSF52833">
    <property type="entry name" value="Thioredoxin-like"/>
    <property type="match status" value="1"/>
</dbReference>
<dbReference type="RefSeq" id="WP_080813681.1">
    <property type="nucleotide sequence ID" value="NZ_CAKKLR010000001.1"/>
</dbReference>
<dbReference type="SFLD" id="SFLDG00358">
    <property type="entry name" value="Main_(cytGST)"/>
    <property type="match status" value="1"/>
</dbReference>
<name>A0A7Z7BNB5_9HYPH</name>
<dbReference type="PROSITE" id="PS50404">
    <property type="entry name" value="GST_NTER"/>
    <property type="match status" value="1"/>
</dbReference>
<dbReference type="PANTHER" id="PTHR44051:SF8">
    <property type="entry name" value="GLUTATHIONE S-TRANSFERASE GSTA"/>
    <property type="match status" value="1"/>
</dbReference>
<dbReference type="GO" id="GO:0016740">
    <property type="term" value="F:transferase activity"/>
    <property type="evidence" value="ECO:0007669"/>
    <property type="project" value="UniProtKB-KW"/>
</dbReference>
<dbReference type="InterPro" id="IPR036282">
    <property type="entry name" value="Glutathione-S-Trfase_C_sf"/>
</dbReference>
<evidence type="ECO:0000313" key="5">
    <source>
        <dbReference type="Proteomes" id="UP000198917"/>
    </source>
</evidence>
<sequence>MSNIETVPASIEMKPNPTITVFERSPDGGRGLARDMPVRWALEEVGQPYHVRRLSFEAMKEASHFAYQPFGQIPSYEQGDLILFESGAIVMHIAQHHSGLLPEDALRRARTVAWMFAALNTIEPSILNFTTVWLFERNEPWHEARLARTKEQLLKRLDELSAWLGDREWLEGSFSAADILMICVLRRLESSGILKDYGNLLAYVERGKARPAFKRAFDAQLAVFTAASKN</sequence>
<dbReference type="FunFam" id="3.40.30.10:FF:000331">
    <property type="entry name" value="Glutathione S-transferase"/>
    <property type="match status" value="1"/>
</dbReference>
<feature type="domain" description="GST C-terminal" evidence="3">
    <location>
        <begin position="104"/>
        <end position="230"/>
    </location>
</feature>
<reference evidence="4 5" key="1">
    <citation type="submission" date="2016-10" db="EMBL/GenBank/DDBJ databases">
        <authorList>
            <person name="Varghese N."/>
            <person name="Submissions S."/>
        </authorList>
    </citation>
    <scope>NUCLEOTIDE SEQUENCE [LARGE SCALE GENOMIC DNA]</scope>
    <source>
        <strain evidence="4 5">PDC82</strain>
    </source>
</reference>
<feature type="domain" description="GST N-terminal" evidence="2">
    <location>
        <begin position="22"/>
        <end position="101"/>
    </location>
</feature>
<dbReference type="PANTHER" id="PTHR44051">
    <property type="entry name" value="GLUTATHIONE S-TRANSFERASE-RELATED"/>
    <property type="match status" value="1"/>
</dbReference>
<dbReference type="Pfam" id="PF00043">
    <property type="entry name" value="GST_C"/>
    <property type="match status" value="1"/>
</dbReference>
<evidence type="ECO:0000256" key="1">
    <source>
        <dbReference type="RuleBase" id="RU003494"/>
    </source>
</evidence>
<dbReference type="Gene3D" id="1.20.1050.10">
    <property type="match status" value="1"/>
</dbReference>
<protein>
    <submittedName>
        <fullName evidence="4">Glutathione S-transferase</fullName>
    </submittedName>
</protein>
<dbReference type="InterPro" id="IPR004046">
    <property type="entry name" value="GST_C"/>
</dbReference>
<dbReference type="InterPro" id="IPR036249">
    <property type="entry name" value="Thioredoxin-like_sf"/>
</dbReference>
<evidence type="ECO:0000259" key="2">
    <source>
        <dbReference type="PROSITE" id="PS50404"/>
    </source>
</evidence>
<dbReference type="CDD" id="cd03207">
    <property type="entry name" value="GST_C_8"/>
    <property type="match status" value="1"/>
</dbReference>
<dbReference type="Pfam" id="PF02798">
    <property type="entry name" value="GST_N"/>
    <property type="match status" value="1"/>
</dbReference>
<dbReference type="PROSITE" id="PS50405">
    <property type="entry name" value="GST_CTER"/>
    <property type="match status" value="1"/>
</dbReference>
<comment type="similarity">
    <text evidence="1">Belongs to the GST superfamily.</text>
</comment>
<comment type="caution">
    <text evidence="4">The sequence shown here is derived from an EMBL/GenBank/DDBJ whole genome shotgun (WGS) entry which is preliminary data.</text>
</comment>
<dbReference type="EMBL" id="FNEW01000002">
    <property type="protein sequence ID" value="SDJ78248.1"/>
    <property type="molecule type" value="Genomic_DNA"/>
</dbReference>
<dbReference type="SFLD" id="SFLDS00019">
    <property type="entry name" value="Glutathione_Transferase_(cytos"/>
    <property type="match status" value="1"/>
</dbReference>
<dbReference type="CDD" id="cd03046">
    <property type="entry name" value="GST_N_GTT1_like"/>
    <property type="match status" value="1"/>
</dbReference>
<dbReference type="Proteomes" id="UP000198917">
    <property type="component" value="Unassembled WGS sequence"/>
</dbReference>
<evidence type="ECO:0000313" key="4">
    <source>
        <dbReference type="EMBL" id="SDJ78248.1"/>
    </source>
</evidence>
<accession>A0A7Z7BNB5</accession>
<dbReference type="AlphaFoldDB" id="A0A7Z7BNB5"/>
<dbReference type="InterPro" id="IPR004045">
    <property type="entry name" value="Glutathione_S-Trfase_N"/>
</dbReference>
<dbReference type="SUPFAM" id="SSF47616">
    <property type="entry name" value="GST C-terminal domain-like"/>
    <property type="match status" value="1"/>
</dbReference>
<organism evidence="4 5">
    <name type="scientific">Agrobacterium fabrum</name>
    <dbReference type="NCBI Taxonomy" id="1176649"/>
    <lineage>
        <taxon>Bacteria</taxon>
        <taxon>Pseudomonadati</taxon>
        <taxon>Pseudomonadota</taxon>
        <taxon>Alphaproteobacteria</taxon>
        <taxon>Hyphomicrobiales</taxon>
        <taxon>Rhizobiaceae</taxon>
        <taxon>Rhizobium/Agrobacterium group</taxon>
        <taxon>Agrobacterium</taxon>
        <taxon>Agrobacterium tumefaciens complex</taxon>
    </lineage>
</organism>
<keyword evidence="4" id="KW-0808">Transferase</keyword>
<dbReference type="InterPro" id="IPR040079">
    <property type="entry name" value="Glutathione_S-Trfase"/>
</dbReference>
<dbReference type="InterPro" id="IPR010987">
    <property type="entry name" value="Glutathione-S-Trfase_C-like"/>
</dbReference>
<dbReference type="Gene3D" id="3.40.30.10">
    <property type="entry name" value="Glutaredoxin"/>
    <property type="match status" value="1"/>
</dbReference>
<evidence type="ECO:0000259" key="3">
    <source>
        <dbReference type="PROSITE" id="PS50405"/>
    </source>
</evidence>
<proteinExistence type="inferred from homology"/>
<gene>
    <name evidence="4" type="ORF">SAMN05428983_2800</name>
</gene>